<keyword evidence="2" id="KW-1185">Reference proteome</keyword>
<accession>A0A560KX44</accession>
<proteinExistence type="predicted"/>
<organism evidence="1 2">
    <name type="scientific">Bradyrhizobium macuxiense</name>
    <dbReference type="NCBI Taxonomy" id="1755647"/>
    <lineage>
        <taxon>Bacteria</taxon>
        <taxon>Pseudomonadati</taxon>
        <taxon>Pseudomonadota</taxon>
        <taxon>Alphaproteobacteria</taxon>
        <taxon>Hyphomicrobiales</taxon>
        <taxon>Nitrobacteraceae</taxon>
        <taxon>Bradyrhizobium</taxon>
    </lineage>
</organism>
<protein>
    <submittedName>
        <fullName evidence="1">Uncharacterized protein</fullName>
    </submittedName>
</protein>
<evidence type="ECO:0000313" key="2">
    <source>
        <dbReference type="Proteomes" id="UP000321304"/>
    </source>
</evidence>
<gene>
    <name evidence="1" type="ORF">FBZ93_12060</name>
</gene>
<name>A0A560KX44_9BRAD</name>
<comment type="caution">
    <text evidence="1">The sequence shown here is derived from an EMBL/GenBank/DDBJ whole genome shotgun (WGS) entry which is preliminary data.</text>
</comment>
<dbReference type="AlphaFoldDB" id="A0A560KX44"/>
<reference evidence="1 2" key="1">
    <citation type="submission" date="2019-06" db="EMBL/GenBank/DDBJ databases">
        <title>Genomic Encyclopedia of Type Strains, Phase IV (KMG-V): Genome sequencing to study the core and pangenomes of soil and plant-associated prokaryotes.</title>
        <authorList>
            <person name="Whitman W."/>
        </authorList>
    </citation>
    <scope>NUCLEOTIDE SEQUENCE [LARGE SCALE GENOMIC DNA]</scope>
    <source>
        <strain evidence="1 2">BR 10355</strain>
    </source>
</reference>
<dbReference type="EMBL" id="VITY01000020">
    <property type="protein sequence ID" value="TWB87762.1"/>
    <property type="molecule type" value="Genomic_DNA"/>
</dbReference>
<dbReference type="Proteomes" id="UP000321304">
    <property type="component" value="Unassembled WGS sequence"/>
</dbReference>
<sequence length="67" mass="6963">MIKRNVPFCQVPFDAVRSWLERARAGLAPSSAAAVTRVVALGRAVGAAPGAIMNPQHRSLGLGGLPQ</sequence>
<evidence type="ECO:0000313" key="1">
    <source>
        <dbReference type="EMBL" id="TWB87762.1"/>
    </source>
</evidence>